<keyword evidence="3" id="KW-1185">Reference proteome</keyword>
<feature type="compositionally biased region" description="Low complexity" evidence="1">
    <location>
        <begin position="1"/>
        <end position="12"/>
    </location>
</feature>
<proteinExistence type="predicted"/>
<dbReference type="RefSeq" id="WP_073456898.1">
    <property type="nucleotide sequence ID" value="NZ_CALGVN010000045.1"/>
</dbReference>
<evidence type="ECO:0000256" key="1">
    <source>
        <dbReference type="SAM" id="MobiDB-lite"/>
    </source>
</evidence>
<dbReference type="Proteomes" id="UP000184363">
    <property type="component" value="Unassembled WGS sequence"/>
</dbReference>
<gene>
    <name evidence="2" type="ORF">SAMN05443637_10726</name>
</gene>
<organism evidence="2 3">
    <name type="scientific">Pseudonocardia thermophila</name>
    <dbReference type="NCBI Taxonomy" id="1848"/>
    <lineage>
        <taxon>Bacteria</taxon>
        <taxon>Bacillati</taxon>
        <taxon>Actinomycetota</taxon>
        <taxon>Actinomycetes</taxon>
        <taxon>Pseudonocardiales</taxon>
        <taxon>Pseudonocardiaceae</taxon>
        <taxon>Pseudonocardia</taxon>
    </lineage>
</organism>
<evidence type="ECO:0000313" key="3">
    <source>
        <dbReference type="Proteomes" id="UP000184363"/>
    </source>
</evidence>
<evidence type="ECO:0000313" key="2">
    <source>
        <dbReference type="EMBL" id="SHK49570.1"/>
    </source>
</evidence>
<dbReference type="STRING" id="1848.SAMN05443637_10726"/>
<accession>A0A1M6SY42</accession>
<reference evidence="2 3" key="1">
    <citation type="submission" date="2016-11" db="EMBL/GenBank/DDBJ databases">
        <authorList>
            <person name="Jaros S."/>
            <person name="Januszkiewicz K."/>
            <person name="Wedrychowicz H."/>
        </authorList>
    </citation>
    <scope>NUCLEOTIDE SEQUENCE [LARGE SCALE GENOMIC DNA]</scope>
    <source>
        <strain evidence="2 3">DSM 43832</strain>
    </source>
</reference>
<dbReference type="AlphaFoldDB" id="A0A1M6SY42"/>
<feature type="region of interest" description="Disordered" evidence="1">
    <location>
        <begin position="1"/>
        <end position="20"/>
    </location>
</feature>
<dbReference type="EMBL" id="FRAP01000007">
    <property type="protein sequence ID" value="SHK49570.1"/>
    <property type="molecule type" value="Genomic_DNA"/>
</dbReference>
<sequence length="75" mass="8379">MTRPDTPTSTYRRSPRQRRRAEITEALLDGLEALIQRHRGLHTDDGDALHAELVAAEVAHQLAITRSALQRTPAV</sequence>
<name>A0A1M6SY42_PSETH</name>
<protein>
    <submittedName>
        <fullName evidence="2">Uncharacterized protein</fullName>
    </submittedName>
</protein>